<comment type="caution">
    <text evidence="8">The sequence shown here is derived from an EMBL/GenBank/DDBJ whole genome shotgun (WGS) entry which is preliminary data.</text>
</comment>
<dbReference type="PANTHER" id="PTHR30204:SF65">
    <property type="entry name" value="HTH-TYPE TRANSCRIPTIONAL REGULATOR TNRA"/>
    <property type="match status" value="1"/>
</dbReference>
<reference evidence="6 9" key="1">
    <citation type="submission" date="2019-12" db="EMBL/GenBank/DDBJ databases">
        <title>Microbes associate with the intestines of laboratory mice.</title>
        <authorList>
            <person name="Navarre W."/>
            <person name="Wong E."/>
        </authorList>
    </citation>
    <scope>NUCLEOTIDE SEQUENCE [LARGE SCALE GENOMIC DNA]</scope>
    <source>
        <strain evidence="6 9">NM51_B2-22</strain>
    </source>
</reference>
<dbReference type="EMBL" id="JACBYG010000034">
    <property type="protein sequence ID" value="NYS49101.1"/>
    <property type="molecule type" value="Genomic_DNA"/>
</dbReference>
<dbReference type="CDD" id="cd01105">
    <property type="entry name" value="HTH_GlnR-like"/>
    <property type="match status" value="1"/>
</dbReference>
<organism evidence="8 11">
    <name type="scientific">Streptococcus danieliae</name>
    <dbReference type="NCBI Taxonomy" id="747656"/>
    <lineage>
        <taxon>Bacteria</taxon>
        <taxon>Bacillati</taxon>
        <taxon>Bacillota</taxon>
        <taxon>Bacilli</taxon>
        <taxon>Lactobacillales</taxon>
        <taxon>Streptococcaceae</taxon>
        <taxon>Streptococcus</taxon>
    </lineage>
</organism>
<evidence type="ECO:0000256" key="1">
    <source>
        <dbReference type="ARBA" id="ARBA00022491"/>
    </source>
</evidence>
<dbReference type="SMART" id="SM00422">
    <property type="entry name" value="HTH_MERR"/>
    <property type="match status" value="1"/>
</dbReference>
<dbReference type="GO" id="GO:0003700">
    <property type="term" value="F:DNA-binding transcription factor activity"/>
    <property type="evidence" value="ECO:0007669"/>
    <property type="project" value="InterPro"/>
</dbReference>
<evidence type="ECO:0000313" key="9">
    <source>
        <dbReference type="Proteomes" id="UP000461595"/>
    </source>
</evidence>
<reference evidence="10 11" key="2">
    <citation type="submission" date="2020-07" db="EMBL/GenBank/DDBJ databases">
        <title>MOT database genomes.</title>
        <authorList>
            <person name="Joseph S."/>
            <person name="Aduse-Opoku J."/>
            <person name="Hashim A."/>
            <person name="Wade W."/>
            <person name="Curtis M."/>
        </authorList>
    </citation>
    <scope>NUCLEOTIDE SEQUENCE [LARGE SCALE GENOMIC DNA]</scope>
    <source>
        <strain evidence="7 10">CCW311</strain>
        <strain evidence="8 11">STR</strain>
    </source>
</reference>
<dbReference type="InterPro" id="IPR009061">
    <property type="entry name" value="DNA-bd_dom_put_sf"/>
</dbReference>
<dbReference type="Proteomes" id="UP000461595">
    <property type="component" value="Unassembled WGS sequence"/>
</dbReference>
<protein>
    <submittedName>
        <fullName evidence="8">MerR family transcriptional regulator</fullName>
    </submittedName>
</protein>
<dbReference type="RefSeq" id="WP_160333213.1">
    <property type="nucleotide sequence ID" value="NZ_CATKDJ010000102.1"/>
</dbReference>
<name>A0A7Z0M5M5_9STRE</name>
<dbReference type="InterPro" id="IPR000551">
    <property type="entry name" value="MerR-type_HTH_dom"/>
</dbReference>
<dbReference type="SUPFAM" id="SSF46955">
    <property type="entry name" value="Putative DNA-binding domain"/>
    <property type="match status" value="1"/>
</dbReference>
<feature type="domain" description="HTH merR-type" evidence="5">
    <location>
        <begin position="12"/>
        <end position="80"/>
    </location>
</feature>
<dbReference type="PANTHER" id="PTHR30204">
    <property type="entry name" value="REDOX-CYCLING DRUG-SENSING TRANSCRIPTIONAL ACTIVATOR SOXR"/>
    <property type="match status" value="1"/>
</dbReference>
<evidence type="ECO:0000256" key="3">
    <source>
        <dbReference type="ARBA" id="ARBA00023125"/>
    </source>
</evidence>
<dbReference type="EMBL" id="JACBXX010000088">
    <property type="protein sequence ID" value="NYS96238.1"/>
    <property type="molecule type" value="Genomic_DNA"/>
</dbReference>
<keyword evidence="3" id="KW-0238">DNA-binding</keyword>
<evidence type="ECO:0000256" key="2">
    <source>
        <dbReference type="ARBA" id="ARBA00023015"/>
    </source>
</evidence>
<dbReference type="InterPro" id="IPR047057">
    <property type="entry name" value="MerR_fam"/>
</dbReference>
<dbReference type="EMBL" id="WSRS01000071">
    <property type="protein sequence ID" value="MVX59437.1"/>
    <property type="molecule type" value="Genomic_DNA"/>
</dbReference>
<keyword evidence="2" id="KW-0805">Transcription regulation</keyword>
<evidence type="ECO:0000313" key="8">
    <source>
        <dbReference type="EMBL" id="NYS96238.1"/>
    </source>
</evidence>
<evidence type="ECO:0000256" key="4">
    <source>
        <dbReference type="ARBA" id="ARBA00023163"/>
    </source>
</evidence>
<dbReference type="Proteomes" id="UP000589521">
    <property type="component" value="Unassembled WGS sequence"/>
</dbReference>
<proteinExistence type="predicted"/>
<dbReference type="AlphaFoldDB" id="A0A7Z0M5M5"/>
<evidence type="ECO:0000313" key="7">
    <source>
        <dbReference type="EMBL" id="NYS49101.1"/>
    </source>
</evidence>
<evidence type="ECO:0000313" key="11">
    <source>
        <dbReference type="Proteomes" id="UP000589521"/>
    </source>
</evidence>
<evidence type="ECO:0000313" key="6">
    <source>
        <dbReference type="EMBL" id="MVX59437.1"/>
    </source>
</evidence>
<gene>
    <name evidence="6" type="ORF">E5983_07295</name>
    <name evidence="7" type="ORF">HZY93_03830</name>
    <name evidence="8" type="ORF">HZY94_03410</name>
</gene>
<accession>A0A7Z0M5M5</accession>
<dbReference type="OrthoDB" id="9806513at2"/>
<dbReference type="Pfam" id="PF13411">
    <property type="entry name" value="MerR_1"/>
    <property type="match status" value="1"/>
</dbReference>
<dbReference type="PROSITE" id="PS50937">
    <property type="entry name" value="HTH_MERR_2"/>
    <property type="match status" value="1"/>
</dbReference>
<dbReference type="Proteomes" id="UP000563349">
    <property type="component" value="Unassembled WGS sequence"/>
</dbReference>
<sequence>MKEKELRRHLAVFPMSSVRKLTDLSDRQIRYYEEHGLVKPERNEGNRRYFSLNDMDRLLEIKDLLAEGYSIADIKKRFYQREQKSRQKMSDKAVRRALHRDIVREGPFASGGSGFSSLGPNHF</sequence>
<evidence type="ECO:0000313" key="10">
    <source>
        <dbReference type="Proteomes" id="UP000563349"/>
    </source>
</evidence>
<dbReference type="Gene3D" id="1.10.1660.10">
    <property type="match status" value="1"/>
</dbReference>
<dbReference type="GO" id="GO:0003677">
    <property type="term" value="F:DNA binding"/>
    <property type="evidence" value="ECO:0007669"/>
    <property type="project" value="UniProtKB-KW"/>
</dbReference>
<keyword evidence="10" id="KW-1185">Reference proteome</keyword>
<keyword evidence="4" id="KW-0804">Transcription</keyword>
<keyword evidence="1" id="KW-0678">Repressor</keyword>
<evidence type="ECO:0000259" key="5">
    <source>
        <dbReference type="PROSITE" id="PS50937"/>
    </source>
</evidence>